<protein>
    <submittedName>
        <fullName evidence="3">ZP domain-containing protein</fullName>
    </submittedName>
</protein>
<name>A0A914ZM31_PARUN</name>
<evidence type="ECO:0000256" key="1">
    <source>
        <dbReference type="SAM" id="MobiDB-lite"/>
    </source>
</evidence>
<sequence>ELTDLTDVFWFFSHSTVDEFSGDEETVIDGAHQTLPENAVEAASCASSAASEAAEPPSDVETGDMQENNDDMLNIETDAEEGLSVQRIFNLITELQDSDLGKELRRC</sequence>
<accession>A0A914ZM31</accession>
<dbReference type="Proteomes" id="UP000887569">
    <property type="component" value="Unplaced"/>
</dbReference>
<keyword evidence="2" id="KW-1185">Reference proteome</keyword>
<reference evidence="3" key="1">
    <citation type="submission" date="2022-11" db="UniProtKB">
        <authorList>
            <consortium name="WormBaseParasite"/>
        </authorList>
    </citation>
    <scope>IDENTIFICATION</scope>
</reference>
<organism evidence="2 3">
    <name type="scientific">Parascaris univalens</name>
    <name type="common">Nematode worm</name>
    <dbReference type="NCBI Taxonomy" id="6257"/>
    <lineage>
        <taxon>Eukaryota</taxon>
        <taxon>Metazoa</taxon>
        <taxon>Ecdysozoa</taxon>
        <taxon>Nematoda</taxon>
        <taxon>Chromadorea</taxon>
        <taxon>Rhabditida</taxon>
        <taxon>Spirurina</taxon>
        <taxon>Ascaridomorpha</taxon>
        <taxon>Ascaridoidea</taxon>
        <taxon>Ascarididae</taxon>
        <taxon>Parascaris</taxon>
    </lineage>
</organism>
<dbReference type="AlphaFoldDB" id="A0A914ZM31"/>
<evidence type="ECO:0000313" key="2">
    <source>
        <dbReference type="Proteomes" id="UP000887569"/>
    </source>
</evidence>
<feature type="compositionally biased region" description="Low complexity" evidence="1">
    <location>
        <begin position="41"/>
        <end position="55"/>
    </location>
</feature>
<evidence type="ECO:0000313" key="3">
    <source>
        <dbReference type="WBParaSite" id="PgB08_g092_t03"/>
    </source>
</evidence>
<feature type="region of interest" description="Disordered" evidence="1">
    <location>
        <begin position="41"/>
        <end position="68"/>
    </location>
</feature>
<dbReference type="WBParaSite" id="PgB08_g092_t03">
    <property type="protein sequence ID" value="PgB08_g092_t03"/>
    <property type="gene ID" value="PgB08_g092"/>
</dbReference>
<proteinExistence type="predicted"/>